<name>A0A2P2NXA4_RHIMU</name>
<evidence type="ECO:0000313" key="1">
    <source>
        <dbReference type="EMBL" id="MBX47074.1"/>
    </source>
</evidence>
<sequence>MPTAVGQSPCALTVSAQLPPRIQLLQL</sequence>
<dbReference type="AlphaFoldDB" id="A0A2P2NXA4"/>
<organism evidence="1">
    <name type="scientific">Rhizophora mucronata</name>
    <name type="common">Asiatic mangrove</name>
    <dbReference type="NCBI Taxonomy" id="61149"/>
    <lineage>
        <taxon>Eukaryota</taxon>
        <taxon>Viridiplantae</taxon>
        <taxon>Streptophyta</taxon>
        <taxon>Embryophyta</taxon>
        <taxon>Tracheophyta</taxon>
        <taxon>Spermatophyta</taxon>
        <taxon>Magnoliopsida</taxon>
        <taxon>eudicotyledons</taxon>
        <taxon>Gunneridae</taxon>
        <taxon>Pentapetalae</taxon>
        <taxon>rosids</taxon>
        <taxon>fabids</taxon>
        <taxon>Malpighiales</taxon>
        <taxon>Rhizophoraceae</taxon>
        <taxon>Rhizophora</taxon>
    </lineage>
</organism>
<dbReference type="EMBL" id="GGEC01066590">
    <property type="protein sequence ID" value="MBX47074.1"/>
    <property type="molecule type" value="Transcribed_RNA"/>
</dbReference>
<proteinExistence type="predicted"/>
<protein>
    <submittedName>
        <fullName evidence="1">Uncharacterized protein</fullName>
    </submittedName>
</protein>
<accession>A0A2P2NXA4</accession>
<reference evidence="1" key="1">
    <citation type="submission" date="2018-02" db="EMBL/GenBank/DDBJ databases">
        <title>Rhizophora mucronata_Transcriptome.</title>
        <authorList>
            <person name="Meera S.P."/>
            <person name="Sreeshan A."/>
            <person name="Augustine A."/>
        </authorList>
    </citation>
    <scope>NUCLEOTIDE SEQUENCE</scope>
    <source>
        <tissue evidence="1">Leaf</tissue>
    </source>
</reference>